<evidence type="ECO:0000256" key="1">
    <source>
        <dbReference type="SAM" id="SignalP"/>
    </source>
</evidence>
<proteinExistence type="predicted"/>
<protein>
    <submittedName>
        <fullName evidence="2">Uncharacterized protein</fullName>
    </submittedName>
</protein>
<dbReference type="EMBL" id="FSRK01000002">
    <property type="protein sequence ID" value="SIO37577.1"/>
    <property type="molecule type" value="Genomic_DNA"/>
</dbReference>
<keyword evidence="1" id="KW-0732">Signal</keyword>
<dbReference type="OrthoDB" id="1255557at2"/>
<dbReference type="STRING" id="1416779.SAMN05444409_3171"/>
<accession>A0A1N6J004</accession>
<dbReference type="AlphaFoldDB" id="A0A1N6J004"/>
<reference evidence="3" key="1">
    <citation type="submission" date="2016-11" db="EMBL/GenBank/DDBJ databases">
        <authorList>
            <person name="Varghese N."/>
            <person name="Submissions S."/>
        </authorList>
    </citation>
    <scope>NUCLEOTIDE SEQUENCE [LARGE SCALE GENOMIC DNA]</scope>
    <source>
        <strain evidence="3">DSM 27623</strain>
    </source>
</reference>
<evidence type="ECO:0000313" key="2">
    <source>
        <dbReference type="EMBL" id="SIO37577.1"/>
    </source>
</evidence>
<evidence type="ECO:0000313" key="3">
    <source>
        <dbReference type="Proteomes" id="UP000185207"/>
    </source>
</evidence>
<gene>
    <name evidence="2" type="ORF">SAMN05444409_3171</name>
</gene>
<keyword evidence="3" id="KW-1185">Reference proteome</keyword>
<organism evidence="2 3">
    <name type="scientific">Epilithonimonas zeae</name>
    <dbReference type="NCBI Taxonomy" id="1416779"/>
    <lineage>
        <taxon>Bacteria</taxon>
        <taxon>Pseudomonadati</taxon>
        <taxon>Bacteroidota</taxon>
        <taxon>Flavobacteriia</taxon>
        <taxon>Flavobacteriales</taxon>
        <taxon>Weeksellaceae</taxon>
        <taxon>Chryseobacterium group</taxon>
        <taxon>Epilithonimonas</taxon>
    </lineage>
</organism>
<name>A0A1N6J004_9FLAO</name>
<sequence length="95" mass="10369">MSTALLVKILLFTGFFTHAQVGVNTTTAKTILGVTLKPANDTILYGIILPIITGDQLRTKNYTVNIPSPTENLDVDSVLRIRNLTENLSTNVINL</sequence>
<feature type="chain" id="PRO_5012523292" evidence="1">
    <location>
        <begin position="20"/>
        <end position="95"/>
    </location>
</feature>
<dbReference type="Proteomes" id="UP000185207">
    <property type="component" value="Unassembled WGS sequence"/>
</dbReference>
<dbReference type="RefSeq" id="WP_139297375.1">
    <property type="nucleotide sequence ID" value="NZ_FSRK01000002.1"/>
</dbReference>
<feature type="signal peptide" evidence="1">
    <location>
        <begin position="1"/>
        <end position="19"/>
    </location>
</feature>